<proteinExistence type="predicted"/>
<reference evidence="2 3" key="1">
    <citation type="submission" date="2020-10" db="EMBL/GenBank/DDBJ databases">
        <title>Sequencing the genomes of 1000 actinobacteria strains.</title>
        <authorList>
            <person name="Klenk H.-P."/>
        </authorList>
    </citation>
    <scope>NUCLEOTIDE SEQUENCE [LARGE SCALE GENOMIC DNA]</scope>
    <source>
        <strain evidence="2 3">DSM 45157</strain>
    </source>
</reference>
<evidence type="ECO:0000256" key="1">
    <source>
        <dbReference type="SAM" id="MobiDB-lite"/>
    </source>
</evidence>
<gene>
    <name evidence="2" type="ORF">H4W79_003247</name>
</gene>
<dbReference type="Proteomes" id="UP000598217">
    <property type="component" value="Unassembled WGS sequence"/>
</dbReference>
<name>A0ABR9HJ37_9ACTN</name>
<evidence type="ECO:0000313" key="2">
    <source>
        <dbReference type="EMBL" id="MBE1459033.1"/>
    </source>
</evidence>
<dbReference type="RefSeq" id="WP_191272105.1">
    <property type="nucleotide sequence ID" value="NZ_BMXJ01000005.1"/>
</dbReference>
<accession>A0ABR9HJ37</accession>
<keyword evidence="3" id="KW-1185">Reference proteome</keyword>
<comment type="caution">
    <text evidence="2">The sequence shown here is derived from an EMBL/GenBank/DDBJ whole genome shotgun (WGS) entry which is preliminary data.</text>
</comment>
<organism evidence="2 3">
    <name type="scientific">Nocardiopsis terrae</name>
    <dbReference type="NCBI Taxonomy" id="372655"/>
    <lineage>
        <taxon>Bacteria</taxon>
        <taxon>Bacillati</taxon>
        <taxon>Actinomycetota</taxon>
        <taxon>Actinomycetes</taxon>
        <taxon>Streptosporangiales</taxon>
        <taxon>Nocardiopsidaceae</taxon>
        <taxon>Nocardiopsis</taxon>
    </lineage>
</organism>
<sequence length="95" mass="9971">MPVLLLVFGVSAVLRLLTGGQAAELYTAVAFLLLPYSLLRWGSGREIVAHHVSAMAIRAQAGLAVPGTRFGVPPPPQGPERSPERSRAAFPGGPE</sequence>
<dbReference type="EMBL" id="JADBDY010000001">
    <property type="protein sequence ID" value="MBE1459033.1"/>
    <property type="molecule type" value="Genomic_DNA"/>
</dbReference>
<protein>
    <submittedName>
        <fullName evidence="2">Uncharacterized protein</fullName>
    </submittedName>
</protein>
<evidence type="ECO:0000313" key="3">
    <source>
        <dbReference type="Proteomes" id="UP000598217"/>
    </source>
</evidence>
<feature type="region of interest" description="Disordered" evidence="1">
    <location>
        <begin position="67"/>
        <end position="95"/>
    </location>
</feature>